<name>A0ACC0ZXE0_9ROSI</name>
<reference evidence="2" key="1">
    <citation type="journal article" date="2023" name="G3 (Bethesda)">
        <title>Genome assembly and association tests identify interacting loci associated with vigor, precocity, and sex in interspecific pistachio rootstocks.</title>
        <authorList>
            <person name="Palmer W."/>
            <person name="Jacygrad E."/>
            <person name="Sagayaradj S."/>
            <person name="Cavanaugh K."/>
            <person name="Han R."/>
            <person name="Bertier L."/>
            <person name="Beede B."/>
            <person name="Kafkas S."/>
            <person name="Golino D."/>
            <person name="Preece J."/>
            <person name="Michelmore R."/>
        </authorList>
    </citation>
    <scope>NUCLEOTIDE SEQUENCE [LARGE SCALE GENOMIC DNA]</scope>
</reference>
<proteinExistence type="predicted"/>
<gene>
    <name evidence="1" type="ORF">Patl1_23745</name>
</gene>
<sequence length="42" mass="4891">MCMMEIMRAKGSHKYKTPHIRKAMLESEGQLPTQMRCEPVLV</sequence>
<comment type="caution">
    <text evidence="1">The sequence shown here is derived from an EMBL/GenBank/DDBJ whole genome shotgun (WGS) entry which is preliminary data.</text>
</comment>
<evidence type="ECO:0000313" key="1">
    <source>
        <dbReference type="EMBL" id="KAJ0079227.1"/>
    </source>
</evidence>
<protein>
    <submittedName>
        <fullName evidence="1">Uncharacterized protein</fullName>
    </submittedName>
</protein>
<dbReference type="Proteomes" id="UP001164250">
    <property type="component" value="Chromosome 13"/>
</dbReference>
<evidence type="ECO:0000313" key="2">
    <source>
        <dbReference type="Proteomes" id="UP001164250"/>
    </source>
</evidence>
<dbReference type="EMBL" id="CM047909">
    <property type="protein sequence ID" value="KAJ0079227.1"/>
    <property type="molecule type" value="Genomic_DNA"/>
</dbReference>
<keyword evidence="2" id="KW-1185">Reference proteome</keyword>
<accession>A0ACC0ZXE0</accession>
<organism evidence="1 2">
    <name type="scientific">Pistacia atlantica</name>
    <dbReference type="NCBI Taxonomy" id="434234"/>
    <lineage>
        <taxon>Eukaryota</taxon>
        <taxon>Viridiplantae</taxon>
        <taxon>Streptophyta</taxon>
        <taxon>Embryophyta</taxon>
        <taxon>Tracheophyta</taxon>
        <taxon>Spermatophyta</taxon>
        <taxon>Magnoliopsida</taxon>
        <taxon>eudicotyledons</taxon>
        <taxon>Gunneridae</taxon>
        <taxon>Pentapetalae</taxon>
        <taxon>rosids</taxon>
        <taxon>malvids</taxon>
        <taxon>Sapindales</taxon>
        <taxon>Anacardiaceae</taxon>
        <taxon>Pistacia</taxon>
    </lineage>
</organism>